<evidence type="ECO:0000313" key="3">
    <source>
        <dbReference type="Proteomes" id="UP000274315"/>
    </source>
</evidence>
<protein>
    <submittedName>
        <fullName evidence="1">Uncharacterized protein</fullName>
    </submittedName>
</protein>
<dbReference type="EMBL" id="RBUF01000700">
    <property type="protein sequence ID" value="RMU68062.1"/>
    <property type="molecule type" value="Genomic_DNA"/>
</dbReference>
<name>A0A0N8T912_PSEAP</name>
<evidence type="ECO:0000313" key="4">
    <source>
        <dbReference type="Proteomes" id="UP000274541"/>
    </source>
</evidence>
<evidence type="ECO:0000313" key="1">
    <source>
        <dbReference type="EMBL" id="RMO64703.1"/>
    </source>
</evidence>
<dbReference type="EMBL" id="RBPX01000197">
    <property type="protein sequence ID" value="RMO64703.1"/>
    <property type="molecule type" value="Genomic_DNA"/>
</dbReference>
<comment type="caution">
    <text evidence="1">The sequence shown here is derived from an EMBL/GenBank/DDBJ whole genome shotgun (WGS) entry which is preliminary data.</text>
</comment>
<gene>
    <name evidence="2" type="ORF">ALP24_102761</name>
    <name evidence="1" type="ORF">ALQ37_102500</name>
</gene>
<organism evidence="1 4">
    <name type="scientific">Pseudomonas syringae pv. aptata</name>
    <dbReference type="NCBI Taxonomy" id="83167"/>
    <lineage>
        <taxon>Bacteria</taxon>
        <taxon>Pseudomonadati</taxon>
        <taxon>Pseudomonadota</taxon>
        <taxon>Gammaproteobacteria</taxon>
        <taxon>Pseudomonadales</taxon>
        <taxon>Pseudomonadaceae</taxon>
        <taxon>Pseudomonas</taxon>
        <taxon>Pseudomonas syringae</taxon>
    </lineage>
</organism>
<dbReference type="AlphaFoldDB" id="A0A0N8T912"/>
<proteinExistence type="predicted"/>
<accession>A0A0N8T912</accession>
<dbReference type="Proteomes" id="UP000274541">
    <property type="component" value="Unassembled WGS sequence"/>
</dbReference>
<reference evidence="3 4" key="1">
    <citation type="submission" date="2018-08" db="EMBL/GenBank/DDBJ databases">
        <title>Recombination of ecologically and evolutionarily significant loci maintains genetic cohesion in the Pseudomonas syringae species complex.</title>
        <authorList>
            <person name="Dillon M."/>
            <person name="Thakur S."/>
            <person name="Almeida R.N.D."/>
            <person name="Weir B.S."/>
            <person name="Guttman D.S."/>
        </authorList>
    </citation>
    <scope>NUCLEOTIDE SEQUENCE [LARGE SCALE GENOMIC DNA]</scope>
    <source>
        <strain evidence="2 3">ICMP 11935</strain>
        <strain evidence="1 4">ICMP 4388</strain>
    </source>
</reference>
<dbReference type="Proteomes" id="UP000274315">
    <property type="component" value="Unassembled WGS sequence"/>
</dbReference>
<evidence type="ECO:0000313" key="2">
    <source>
        <dbReference type="EMBL" id="RMU68062.1"/>
    </source>
</evidence>
<sequence length="50" mass="5953">MTQYWCIKQSDLQVMIFERVCSSRGSLFACFFVRRFIHLCGFEVNEVGNR</sequence>